<evidence type="ECO:0000256" key="4">
    <source>
        <dbReference type="ARBA" id="ARBA00022692"/>
    </source>
</evidence>
<dbReference type="Pfam" id="PF01496">
    <property type="entry name" value="V_ATPase_I"/>
    <property type="match status" value="2"/>
</dbReference>
<comment type="similarity">
    <text evidence="2">Belongs to the V-ATPase 116 kDa subunit family.</text>
</comment>
<feature type="transmembrane region" description="Helical" evidence="9">
    <location>
        <begin position="594"/>
        <end position="612"/>
    </location>
</feature>
<dbReference type="GO" id="GO:0007035">
    <property type="term" value="P:vacuolar acidification"/>
    <property type="evidence" value="ECO:0007669"/>
    <property type="project" value="TreeGrafter"/>
</dbReference>
<feature type="transmembrane region" description="Helical" evidence="9">
    <location>
        <begin position="465"/>
        <end position="486"/>
    </location>
</feature>
<reference evidence="10" key="1">
    <citation type="submission" date="2019-08" db="EMBL/GenBank/DDBJ databases">
        <authorList>
            <person name="Kucharzyk K."/>
            <person name="Murdoch R.W."/>
            <person name="Higgins S."/>
            <person name="Loffler F."/>
        </authorList>
    </citation>
    <scope>NUCLEOTIDE SEQUENCE</scope>
</reference>
<dbReference type="Gene3D" id="3.30.70.2750">
    <property type="match status" value="1"/>
</dbReference>
<evidence type="ECO:0000256" key="3">
    <source>
        <dbReference type="ARBA" id="ARBA00022448"/>
    </source>
</evidence>
<evidence type="ECO:0000256" key="9">
    <source>
        <dbReference type="SAM" id="Phobius"/>
    </source>
</evidence>
<dbReference type="AlphaFoldDB" id="A0A644TU43"/>
<gene>
    <name evidence="10" type="ORF">SDC9_16239</name>
</gene>
<keyword evidence="4 9" id="KW-0812">Transmembrane</keyword>
<dbReference type="Gene3D" id="3.30.70.2170">
    <property type="match status" value="1"/>
</dbReference>
<feature type="transmembrane region" description="Helical" evidence="9">
    <location>
        <begin position="498"/>
        <end position="521"/>
    </location>
</feature>
<organism evidence="10">
    <name type="scientific">bioreactor metagenome</name>
    <dbReference type="NCBI Taxonomy" id="1076179"/>
    <lineage>
        <taxon>unclassified sequences</taxon>
        <taxon>metagenomes</taxon>
        <taxon>ecological metagenomes</taxon>
    </lineage>
</organism>
<evidence type="ECO:0000256" key="2">
    <source>
        <dbReference type="ARBA" id="ARBA00009904"/>
    </source>
</evidence>
<dbReference type="GO" id="GO:0046961">
    <property type="term" value="F:proton-transporting ATPase activity, rotational mechanism"/>
    <property type="evidence" value="ECO:0007669"/>
    <property type="project" value="InterPro"/>
</dbReference>
<comment type="caution">
    <text evidence="10">The sequence shown here is derived from an EMBL/GenBank/DDBJ whole genome shotgun (WGS) entry which is preliminary data.</text>
</comment>
<keyword evidence="7 9" id="KW-0472">Membrane</keyword>
<keyword evidence="3" id="KW-0813">Transport</keyword>
<name>A0A644TU43_9ZZZZ</name>
<protein>
    <recommendedName>
        <fullName evidence="11">V-type ATP synthase subunit I</fullName>
    </recommendedName>
</protein>
<feature type="transmembrane region" description="Helical" evidence="9">
    <location>
        <begin position="373"/>
        <end position="399"/>
    </location>
</feature>
<evidence type="ECO:0000256" key="6">
    <source>
        <dbReference type="ARBA" id="ARBA00023065"/>
    </source>
</evidence>
<comment type="subcellular location">
    <subcellularLocation>
        <location evidence="1">Membrane</location>
        <topology evidence="1">Multi-pass membrane protein</topology>
    </subcellularLocation>
</comment>
<dbReference type="GO" id="GO:0016471">
    <property type="term" value="C:vacuolar proton-transporting V-type ATPase complex"/>
    <property type="evidence" value="ECO:0007669"/>
    <property type="project" value="TreeGrafter"/>
</dbReference>
<dbReference type="GO" id="GO:0033179">
    <property type="term" value="C:proton-transporting V-type ATPase, V0 domain"/>
    <property type="evidence" value="ECO:0007669"/>
    <property type="project" value="InterPro"/>
</dbReference>
<dbReference type="InterPro" id="IPR002490">
    <property type="entry name" value="V-ATPase_116kDa_su"/>
</dbReference>
<feature type="transmembrane region" description="Helical" evidence="9">
    <location>
        <begin position="411"/>
        <end position="433"/>
    </location>
</feature>
<feature type="coiled-coil region" evidence="8">
    <location>
        <begin position="113"/>
        <end position="140"/>
    </location>
</feature>
<dbReference type="PANTHER" id="PTHR11629">
    <property type="entry name" value="VACUOLAR PROTON ATPASES"/>
    <property type="match status" value="1"/>
</dbReference>
<keyword evidence="5 9" id="KW-1133">Transmembrane helix</keyword>
<evidence type="ECO:0000256" key="5">
    <source>
        <dbReference type="ARBA" id="ARBA00022989"/>
    </source>
</evidence>
<keyword evidence="8" id="KW-0175">Coiled coil</keyword>
<feature type="transmembrane region" description="Helical" evidence="9">
    <location>
        <begin position="527"/>
        <end position="547"/>
    </location>
</feature>
<accession>A0A644TU43</accession>
<keyword evidence="6" id="KW-0406">Ion transport</keyword>
<dbReference type="Gene3D" id="1.20.1460.20">
    <property type="match status" value="1"/>
</dbReference>
<dbReference type="EMBL" id="VSSQ01000053">
    <property type="protein sequence ID" value="MPL70483.1"/>
    <property type="molecule type" value="Genomic_DNA"/>
</dbReference>
<feature type="transmembrane region" description="Helical" evidence="9">
    <location>
        <begin position="624"/>
        <end position="643"/>
    </location>
</feature>
<sequence>MMFTVPMEFLSAAILSKDAQAVSDELLRIGSLDAVTVKSVSGVGERAPVSGFGGAAGESVEISRIQDLRRRVEGFLVLANPPIQPSDPADFSSETLPDLNAIEKDLGSIASEVQSLREGQRDLQDKLLRLEELRRQAEAQGPRDKGLRLPSSASSVLSYRRGSVPEESYSRLERELGALAAVTIPAQLASGGRLPLMIVTMKRDESRVRALLSRYGWNEGQEEISSAGTGSEALKEIDARRQRVKTQLEDKALEFDGLFASRGRKLADMWASLRAAELSMKMRSTFVRTDSVSLLSGWIPAADRSRVEQGIRKACAGRCHIEWLAVGQAAPDGSEPPVEIKNSKALAPFKTLVTNFGVPRYGTVDPTGFVAVAYLSMFGLMFGDAGHGLVLLFAGAFLLARSKRRRSGDTLARLILYCGGAAIVAGLLFGSVFGRPIVPALWFDYHGVVNGEPRSGGSVRDIYDILGITIKFGMVVLICGFVINWVNLFKARRWKTLLFDKAGLAGGWIYLAGAWAAFYFVGHAYKALPPAGLLLPLLGVPTILLGLKEPMEYMEKRKRGEAGPMTLGTIMGFAMEWLVGTLEVYSGYLANTLSFMRVAGLGIAHVSLMTAFSQIAAMASPPGGVSVAGFLILVLGNALVIALEGLSAGIQALRLNYYEFFSRYFNGTGRAYKPISFRSAE</sequence>
<evidence type="ECO:0000313" key="10">
    <source>
        <dbReference type="EMBL" id="MPL70483.1"/>
    </source>
</evidence>
<evidence type="ECO:0000256" key="1">
    <source>
        <dbReference type="ARBA" id="ARBA00004141"/>
    </source>
</evidence>
<dbReference type="GO" id="GO:0051117">
    <property type="term" value="F:ATPase binding"/>
    <property type="evidence" value="ECO:0007669"/>
    <property type="project" value="TreeGrafter"/>
</dbReference>
<evidence type="ECO:0000256" key="8">
    <source>
        <dbReference type="SAM" id="Coils"/>
    </source>
</evidence>
<evidence type="ECO:0000256" key="7">
    <source>
        <dbReference type="ARBA" id="ARBA00023136"/>
    </source>
</evidence>
<proteinExistence type="inferred from homology"/>
<evidence type="ECO:0008006" key="11">
    <source>
        <dbReference type="Google" id="ProtNLM"/>
    </source>
</evidence>
<dbReference type="PANTHER" id="PTHR11629:SF63">
    <property type="entry name" value="V-TYPE PROTON ATPASE SUBUNIT A"/>
    <property type="match status" value="1"/>
</dbReference>